<proteinExistence type="predicted"/>
<accession>W8U438</accession>
<dbReference type="Proteomes" id="UP000019591">
    <property type="component" value="Chromosome"/>
</dbReference>
<keyword evidence="1" id="KW-1133">Transmembrane helix</keyword>
<protein>
    <submittedName>
        <fullName evidence="2">Uncharacterized protein</fullName>
    </submittedName>
</protein>
<reference evidence="2 3" key="1">
    <citation type="journal article" date="2014" name="Genome Announc.">
        <title>Complete Genome Sequence of Amino Acid-Utilizing Eubacterium acidaminophilum al-2 (DSM 3953).</title>
        <authorList>
            <person name="Poehlein A."/>
            <person name="Andreesen J.R."/>
            <person name="Daniel R."/>
        </authorList>
    </citation>
    <scope>NUCLEOTIDE SEQUENCE [LARGE SCALE GENOMIC DNA]</scope>
    <source>
        <strain evidence="2 3">DSM 3953</strain>
    </source>
</reference>
<keyword evidence="1" id="KW-0812">Transmembrane</keyword>
<gene>
    <name evidence="2" type="ORF">EAL2_c04190</name>
</gene>
<keyword evidence="1" id="KW-0472">Membrane</keyword>
<name>W8U438_PEPAC</name>
<dbReference type="HOGENOM" id="CLU_3251627_0_0_9"/>
<sequence length="42" mass="4664">MSSSDKPVPRRINDFSELKGISACVSLLMVMYIISSFITKVV</sequence>
<organism evidence="2 3">
    <name type="scientific">Peptoclostridium acidaminophilum DSM 3953</name>
    <dbReference type="NCBI Taxonomy" id="1286171"/>
    <lineage>
        <taxon>Bacteria</taxon>
        <taxon>Bacillati</taxon>
        <taxon>Bacillota</taxon>
        <taxon>Clostridia</taxon>
        <taxon>Peptostreptococcales</taxon>
        <taxon>Peptoclostridiaceae</taxon>
        <taxon>Peptoclostridium</taxon>
    </lineage>
</organism>
<feature type="transmembrane region" description="Helical" evidence="1">
    <location>
        <begin position="20"/>
        <end position="39"/>
    </location>
</feature>
<dbReference type="PATRIC" id="fig|1286171.3.peg.361"/>
<dbReference type="AlphaFoldDB" id="W8U438"/>
<evidence type="ECO:0000256" key="1">
    <source>
        <dbReference type="SAM" id="Phobius"/>
    </source>
</evidence>
<evidence type="ECO:0000313" key="2">
    <source>
        <dbReference type="EMBL" id="AHM55721.1"/>
    </source>
</evidence>
<keyword evidence="3" id="KW-1185">Reference proteome</keyword>
<evidence type="ECO:0000313" key="3">
    <source>
        <dbReference type="Proteomes" id="UP000019591"/>
    </source>
</evidence>
<dbReference type="KEGG" id="eac:EAL2_c04190"/>
<dbReference type="EMBL" id="CP007452">
    <property type="protein sequence ID" value="AHM55721.1"/>
    <property type="molecule type" value="Genomic_DNA"/>
</dbReference>